<dbReference type="InterPro" id="IPR023210">
    <property type="entry name" value="NADP_OxRdtase_dom"/>
</dbReference>
<feature type="domain" description="NADP-dependent oxidoreductase" evidence="1">
    <location>
        <begin position="15"/>
        <end position="302"/>
    </location>
</feature>
<name>H2C710_9CREN</name>
<dbReference type="GO" id="GO:0016491">
    <property type="term" value="F:oxidoreductase activity"/>
    <property type="evidence" value="ECO:0007669"/>
    <property type="project" value="InterPro"/>
</dbReference>
<evidence type="ECO:0000259" key="1">
    <source>
        <dbReference type="Pfam" id="PF00248"/>
    </source>
</evidence>
<dbReference type="PRINTS" id="PR00069">
    <property type="entry name" value="ALDKETRDTASE"/>
</dbReference>
<proteinExistence type="predicted"/>
<dbReference type="STRING" id="671065.MetMK1DRAFT_00023570"/>
<dbReference type="HOGENOM" id="CLU_023205_2_3_2"/>
<dbReference type="eggNOG" id="arCOG01617">
    <property type="taxonomic scope" value="Archaea"/>
</dbReference>
<dbReference type="EMBL" id="JH597768">
    <property type="protein sequence ID" value="EHP69587.1"/>
    <property type="molecule type" value="Genomic_DNA"/>
</dbReference>
<keyword evidence="3" id="KW-1185">Reference proteome</keyword>
<evidence type="ECO:0000313" key="3">
    <source>
        <dbReference type="Proteomes" id="UP000003980"/>
    </source>
</evidence>
<dbReference type="InterPro" id="IPR053135">
    <property type="entry name" value="AKR2_Oxidoreductase"/>
</dbReference>
<reference evidence="2 3" key="1">
    <citation type="submission" date="2012-01" db="EMBL/GenBank/DDBJ databases">
        <title>Improved High-Quality Draft sequence of Metallosphaera yellowstonensis MK1.</title>
        <authorList>
            <consortium name="US DOE Joint Genome Institute"/>
            <person name="Lucas S."/>
            <person name="Han J."/>
            <person name="Cheng J.-F."/>
            <person name="Goodwin L."/>
            <person name="Pitluck S."/>
            <person name="Peters L."/>
            <person name="Teshima H."/>
            <person name="Detter J.C."/>
            <person name="Han C."/>
            <person name="Tapia R."/>
            <person name="Land M."/>
            <person name="Hauser L."/>
            <person name="Kyrpides N."/>
            <person name="Kozubal M."/>
            <person name="Macur R.E."/>
            <person name="Jay Z."/>
            <person name="Inskeep W."/>
            <person name="Woyke T."/>
        </authorList>
    </citation>
    <scope>NUCLEOTIDE SEQUENCE [LARGE SCALE GENOMIC DNA]</scope>
    <source>
        <strain evidence="2 3">MK1</strain>
    </source>
</reference>
<dbReference type="OrthoDB" id="28487at2157"/>
<evidence type="ECO:0000313" key="2">
    <source>
        <dbReference type="EMBL" id="EHP69587.1"/>
    </source>
</evidence>
<dbReference type="InterPro" id="IPR020471">
    <property type="entry name" value="AKR"/>
</dbReference>
<dbReference type="PANTHER" id="PTHR43312:SF1">
    <property type="entry name" value="NADP-DEPENDENT OXIDOREDUCTASE DOMAIN-CONTAINING PROTEIN"/>
    <property type="match status" value="1"/>
</dbReference>
<gene>
    <name evidence="2" type="ORF">MetMK1DRAFT_00023570</name>
</gene>
<dbReference type="PANTHER" id="PTHR43312">
    <property type="entry name" value="D-THREO-ALDOSE 1-DEHYDROGENASE"/>
    <property type="match status" value="1"/>
</dbReference>
<sequence>MRLRDLGHTGIRVSEIGVGTWSIVTDWWGNPERAEEIIRTALDVGVNFFDTADMYGNGRSEEILGRVVTPKRGDVVILTKVGYDFYTDSKRPKHRFDLDYLRFAVNQSLKRLNTDYVDVLMIHNPKMKDISNEGLLEFMKSLKSDGIARSVGVALGPTLGWEEEGMRAIQMGYEVLEHIFNLIEEYPGKKLIQRDLGHVIRVPHASDVLNEDKWPLVEDPRLHRHFKDFGWIKRAYEATLDLKKYADSLGIKLNQLAIAYVLSFNNVSTVTPNITSKSELLNFVRASELSLSKEVLSYLEDYYERRYRGLNLESIEETKAYK</sequence>
<protein>
    <submittedName>
        <fullName evidence="2">Putative oxidoreductase, aryl-alcohol dehydrogenase like protein</fullName>
    </submittedName>
</protein>
<dbReference type="InterPro" id="IPR036812">
    <property type="entry name" value="NAD(P)_OxRdtase_dom_sf"/>
</dbReference>
<dbReference type="Pfam" id="PF00248">
    <property type="entry name" value="Aldo_ket_red"/>
    <property type="match status" value="1"/>
</dbReference>
<organism evidence="2 3">
    <name type="scientific">Metallosphaera yellowstonensis MK1</name>
    <dbReference type="NCBI Taxonomy" id="671065"/>
    <lineage>
        <taxon>Archaea</taxon>
        <taxon>Thermoproteota</taxon>
        <taxon>Thermoprotei</taxon>
        <taxon>Sulfolobales</taxon>
        <taxon>Sulfolobaceae</taxon>
        <taxon>Metallosphaera</taxon>
    </lineage>
</organism>
<dbReference type="RefSeq" id="WP_009073794.1">
    <property type="nucleotide sequence ID" value="NZ_JH597768.1"/>
</dbReference>
<accession>H2C710</accession>
<dbReference type="Proteomes" id="UP000003980">
    <property type="component" value="Unassembled WGS sequence"/>
</dbReference>
<dbReference type="SUPFAM" id="SSF51430">
    <property type="entry name" value="NAD(P)-linked oxidoreductase"/>
    <property type="match status" value="1"/>
</dbReference>
<dbReference type="CDD" id="cd19086">
    <property type="entry name" value="AKR_AKR11C1"/>
    <property type="match status" value="1"/>
</dbReference>
<dbReference type="AlphaFoldDB" id="H2C710"/>
<dbReference type="Gene3D" id="3.20.20.100">
    <property type="entry name" value="NADP-dependent oxidoreductase domain"/>
    <property type="match status" value="1"/>
</dbReference>